<sequence length="63" mass="6781">MHVSRLTCPRHAGRAQRASVRAIYSDSSGVSPPGPATSSERLMTDNHRRRSGVRALAHIASSL</sequence>
<evidence type="ECO:0000313" key="2">
    <source>
        <dbReference type="Proteomes" id="UP000824533"/>
    </source>
</evidence>
<organism evidence="1 2">
    <name type="scientific">Dendrolimus kikuchii</name>
    <dbReference type="NCBI Taxonomy" id="765133"/>
    <lineage>
        <taxon>Eukaryota</taxon>
        <taxon>Metazoa</taxon>
        <taxon>Ecdysozoa</taxon>
        <taxon>Arthropoda</taxon>
        <taxon>Hexapoda</taxon>
        <taxon>Insecta</taxon>
        <taxon>Pterygota</taxon>
        <taxon>Neoptera</taxon>
        <taxon>Endopterygota</taxon>
        <taxon>Lepidoptera</taxon>
        <taxon>Glossata</taxon>
        <taxon>Ditrysia</taxon>
        <taxon>Bombycoidea</taxon>
        <taxon>Lasiocampidae</taxon>
        <taxon>Dendrolimus</taxon>
    </lineage>
</organism>
<evidence type="ECO:0000313" key="1">
    <source>
        <dbReference type="EMBL" id="KAJ0176643.1"/>
    </source>
</evidence>
<protein>
    <submittedName>
        <fullName evidence="1">Uncharacterized protein</fullName>
    </submittedName>
</protein>
<reference evidence="1 2" key="1">
    <citation type="journal article" date="2021" name="Front. Genet.">
        <title>Chromosome-Level Genome Assembly Reveals Significant Gene Expansion in the Toll and IMD Signaling Pathways of Dendrolimus kikuchii.</title>
        <authorList>
            <person name="Zhou J."/>
            <person name="Wu P."/>
            <person name="Xiong Z."/>
            <person name="Liu N."/>
            <person name="Zhao N."/>
            <person name="Ji M."/>
            <person name="Qiu Y."/>
            <person name="Yang B."/>
        </authorList>
    </citation>
    <scope>NUCLEOTIDE SEQUENCE [LARGE SCALE GENOMIC DNA]</scope>
    <source>
        <strain evidence="1">Ann1</strain>
    </source>
</reference>
<comment type="caution">
    <text evidence="1">The sequence shown here is derived from an EMBL/GenBank/DDBJ whole genome shotgun (WGS) entry which is preliminary data.</text>
</comment>
<dbReference type="Proteomes" id="UP000824533">
    <property type="component" value="Linkage Group LG13"/>
</dbReference>
<proteinExistence type="predicted"/>
<keyword evidence="2" id="KW-1185">Reference proteome</keyword>
<accession>A0ACC1CYA9</accession>
<gene>
    <name evidence="1" type="ORF">K1T71_007822</name>
</gene>
<dbReference type="EMBL" id="CM034399">
    <property type="protein sequence ID" value="KAJ0176643.1"/>
    <property type="molecule type" value="Genomic_DNA"/>
</dbReference>
<name>A0ACC1CYA9_9NEOP</name>